<dbReference type="GO" id="GO:0003700">
    <property type="term" value="F:DNA-binding transcription factor activity"/>
    <property type="evidence" value="ECO:0007669"/>
    <property type="project" value="InterPro"/>
</dbReference>
<dbReference type="EMBL" id="JH651379">
    <property type="protein sequence ID" value="EIJ39939.1"/>
    <property type="molecule type" value="Genomic_DNA"/>
</dbReference>
<dbReference type="HOGENOM" id="CLU_039613_6_1_10"/>
<keyword evidence="7" id="KW-1185">Reference proteome</keyword>
<organism evidence="6 7">
    <name type="scientific">Galbibacter orientalis DSM 19592</name>
    <dbReference type="NCBI Taxonomy" id="926559"/>
    <lineage>
        <taxon>Bacteria</taxon>
        <taxon>Pseudomonadati</taxon>
        <taxon>Bacteroidota</taxon>
        <taxon>Flavobacteriia</taxon>
        <taxon>Flavobacteriales</taxon>
        <taxon>Flavobacteriaceae</taxon>
        <taxon>Galbibacter</taxon>
    </lineage>
</organism>
<dbReference type="Gene3D" id="3.40.190.290">
    <property type="match status" value="1"/>
</dbReference>
<evidence type="ECO:0000256" key="4">
    <source>
        <dbReference type="ARBA" id="ARBA00023163"/>
    </source>
</evidence>
<dbReference type="Pfam" id="PF00126">
    <property type="entry name" value="HTH_1"/>
    <property type="match status" value="1"/>
</dbReference>
<dbReference type="GO" id="GO:0000976">
    <property type="term" value="F:transcription cis-regulatory region binding"/>
    <property type="evidence" value="ECO:0007669"/>
    <property type="project" value="TreeGrafter"/>
</dbReference>
<reference evidence="6 7" key="1">
    <citation type="submission" date="2012-02" db="EMBL/GenBank/DDBJ databases">
        <title>Improved High-Quality Draft genome of Joostella marina DSM 19592.</title>
        <authorList>
            <consortium name="US DOE Joint Genome Institute (JGI-PGF)"/>
            <person name="Lucas S."/>
            <person name="Copeland A."/>
            <person name="Lapidus A."/>
            <person name="Bruce D."/>
            <person name="Goodwin L."/>
            <person name="Pitluck S."/>
            <person name="Peters L."/>
            <person name="Chertkov O."/>
            <person name="Ovchinnikova G."/>
            <person name="Kyrpides N."/>
            <person name="Mavromatis K."/>
            <person name="Detter J.C."/>
            <person name="Han C."/>
            <person name="Land M."/>
            <person name="Hauser L."/>
            <person name="Markowitz V."/>
            <person name="Cheng J.-F."/>
            <person name="Hugenholtz P."/>
            <person name="Woyke T."/>
            <person name="Wu D."/>
            <person name="Tindall B."/>
            <person name="Brambilla E."/>
            <person name="Klenk H.-P."/>
            <person name="Eisen J.A."/>
        </authorList>
    </citation>
    <scope>NUCLEOTIDE SEQUENCE [LARGE SCALE GENOMIC DNA]</scope>
    <source>
        <strain evidence="6 7">DSM 19592</strain>
    </source>
</reference>
<dbReference type="InterPro" id="IPR005119">
    <property type="entry name" value="LysR_subst-bd"/>
</dbReference>
<keyword evidence="3" id="KW-0238">DNA-binding</keyword>
<dbReference type="Gene3D" id="1.10.10.10">
    <property type="entry name" value="Winged helix-like DNA-binding domain superfamily/Winged helix DNA-binding domain"/>
    <property type="match status" value="1"/>
</dbReference>
<proteinExistence type="inferred from homology"/>
<evidence type="ECO:0000256" key="3">
    <source>
        <dbReference type="ARBA" id="ARBA00023125"/>
    </source>
</evidence>
<dbReference type="Pfam" id="PF03466">
    <property type="entry name" value="LysR_substrate"/>
    <property type="match status" value="1"/>
</dbReference>
<comment type="similarity">
    <text evidence="1">Belongs to the LysR transcriptional regulatory family.</text>
</comment>
<dbReference type="PANTHER" id="PTHR30126:SF39">
    <property type="entry name" value="HTH-TYPE TRANSCRIPTIONAL REGULATOR CYSL"/>
    <property type="match status" value="1"/>
</dbReference>
<dbReference type="FunFam" id="1.10.10.10:FF:000001">
    <property type="entry name" value="LysR family transcriptional regulator"/>
    <property type="match status" value="1"/>
</dbReference>
<dbReference type="PRINTS" id="PR00039">
    <property type="entry name" value="HTHLYSR"/>
</dbReference>
<dbReference type="InterPro" id="IPR000847">
    <property type="entry name" value="LysR_HTH_N"/>
</dbReference>
<dbReference type="InterPro" id="IPR036388">
    <property type="entry name" value="WH-like_DNA-bd_sf"/>
</dbReference>
<evidence type="ECO:0000256" key="2">
    <source>
        <dbReference type="ARBA" id="ARBA00023015"/>
    </source>
</evidence>
<evidence type="ECO:0000259" key="5">
    <source>
        <dbReference type="PROSITE" id="PS50931"/>
    </source>
</evidence>
<dbReference type="AlphaFoldDB" id="I3C8J6"/>
<dbReference type="PROSITE" id="PS50931">
    <property type="entry name" value="HTH_LYSR"/>
    <property type="match status" value="1"/>
</dbReference>
<evidence type="ECO:0000256" key="1">
    <source>
        <dbReference type="ARBA" id="ARBA00009437"/>
    </source>
</evidence>
<gene>
    <name evidence="6" type="ORF">JoomaDRAFT_2983</name>
</gene>
<keyword evidence="2" id="KW-0805">Transcription regulation</keyword>
<name>I3C8J6_9FLAO</name>
<protein>
    <submittedName>
        <fullName evidence="6">Transcriptional regulator</fullName>
    </submittedName>
</protein>
<feature type="domain" description="HTH lysR-type" evidence="5">
    <location>
        <begin position="15"/>
        <end position="71"/>
    </location>
</feature>
<dbReference type="eggNOG" id="COG0583">
    <property type="taxonomic scope" value="Bacteria"/>
</dbReference>
<dbReference type="PANTHER" id="PTHR30126">
    <property type="entry name" value="HTH-TYPE TRANSCRIPTIONAL REGULATOR"/>
    <property type="match status" value="1"/>
</dbReference>
<dbReference type="STRING" id="926559.JoomaDRAFT_2983"/>
<dbReference type="SUPFAM" id="SSF53850">
    <property type="entry name" value="Periplasmic binding protein-like II"/>
    <property type="match status" value="1"/>
</dbReference>
<dbReference type="SUPFAM" id="SSF46785">
    <property type="entry name" value="Winged helix' DNA-binding domain"/>
    <property type="match status" value="1"/>
</dbReference>
<sequence length="308" mass="35871">MAIYCSYTSVVHKLMKTKLHIFKIVAKHLSFTKAAEQLYISQPAISKAIKNLEQEYKTTLFIRKRNSIEMTKEGKSFLIYVNKILAIYSEMDEQFLHKKETFPKLINFGVSTTLSNYIIPKIIAKFRVQFPETNFNIISNNSENIENLILNQEIDFGITEGSISNPKLQFEKFIKDEIVLVTNVNNNSFKKGSIDIEKLQRIPMIEREKGSGTKVIINKFLLENNIKKLNVAVTLNSTEAIKNYLYNSDDYALLSISAITEDLLNNKLKIIDIKDLSIERWFYFVKRTGYLSNTVEYFEKYIRLNYNF</sequence>
<evidence type="ECO:0000313" key="6">
    <source>
        <dbReference type="EMBL" id="EIJ39939.1"/>
    </source>
</evidence>
<dbReference type="InterPro" id="IPR036390">
    <property type="entry name" value="WH_DNA-bd_sf"/>
</dbReference>
<keyword evidence="4" id="KW-0804">Transcription</keyword>
<dbReference type="Proteomes" id="UP000004690">
    <property type="component" value="Unassembled WGS sequence"/>
</dbReference>
<accession>I3C8J6</accession>
<evidence type="ECO:0000313" key="7">
    <source>
        <dbReference type="Proteomes" id="UP000004690"/>
    </source>
</evidence>